<dbReference type="InterPro" id="IPR050452">
    <property type="entry name" value="Metacaspase"/>
</dbReference>
<dbReference type="PANTHER" id="PTHR48104:SF2">
    <property type="entry name" value="METACASPASE-1-LIKE ISOFORM X1"/>
    <property type="match status" value="1"/>
</dbReference>
<dbReference type="GO" id="GO:0004197">
    <property type="term" value="F:cysteine-type endopeptidase activity"/>
    <property type="evidence" value="ECO:0007669"/>
    <property type="project" value="InterPro"/>
</dbReference>
<accession>A0A2Z6MLA5</accession>
<dbReference type="InterPro" id="IPR029030">
    <property type="entry name" value="Caspase-like_dom_sf"/>
</dbReference>
<dbReference type="Pfam" id="PF00656">
    <property type="entry name" value="Peptidase_C14"/>
    <property type="match status" value="2"/>
</dbReference>
<comment type="similarity">
    <text evidence="1">Belongs to the peptidase C14B family.</text>
</comment>
<dbReference type="EMBL" id="DF973284">
    <property type="protein sequence ID" value="GAU24115.1"/>
    <property type="molecule type" value="Genomic_DNA"/>
</dbReference>
<evidence type="ECO:0000313" key="3">
    <source>
        <dbReference type="EMBL" id="GAU24115.1"/>
    </source>
</evidence>
<dbReference type="InterPro" id="IPR011600">
    <property type="entry name" value="Pept_C14_caspase"/>
</dbReference>
<keyword evidence="4" id="KW-1185">Reference proteome</keyword>
<dbReference type="OrthoDB" id="3223806at2759"/>
<dbReference type="Proteomes" id="UP000242715">
    <property type="component" value="Unassembled WGS sequence"/>
</dbReference>
<feature type="domain" description="Peptidase C14 caspase" evidence="2">
    <location>
        <begin position="5"/>
        <end position="248"/>
    </location>
</feature>
<feature type="domain" description="Peptidase C14 caspase" evidence="2">
    <location>
        <begin position="363"/>
        <end position="623"/>
    </location>
</feature>
<name>A0A2Z6MLA5_TRISU</name>
<reference evidence="4" key="1">
    <citation type="journal article" date="2017" name="Front. Plant Sci.">
        <title>Climate Clever Clovers: New Paradigm to Reduce the Environmental Footprint of Ruminants by Breeding Low Methanogenic Forages Utilizing Haplotype Variation.</title>
        <authorList>
            <person name="Kaur P."/>
            <person name="Appels R."/>
            <person name="Bayer P.E."/>
            <person name="Keeble-Gagnere G."/>
            <person name="Wang J."/>
            <person name="Hirakawa H."/>
            <person name="Shirasawa K."/>
            <person name="Vercoe P."/>
            <person name="Stefanova K."/>
            <person name="Durmic Z."/>
            <person name="Nichols P."/>
            <person name="Revell C."/>
            <person name="Isobe S.N."/>
            <person name="Edwards D."/>
            <person name="Erskine W."/>
        </authorList>
    </citation>
    <scope>NUCLEOTIDE SEQUENCE [LARGE SCALE GENOMIC DNA]</scope>
    <source>
        <strain evidence="4">cv. Daliak</strain>
    </source>
</reference>
<gene>
    <name evidence="3" type="ORF">TSUD_389090</name>
</gene>
<dbReference type="AlphaFoldDB" id="A0A2Z6MLA5"/>
<dbReference type="GO" id="GO:0005737">
    <property type="term" value="C:cytoplasm"/>
    <property type="evidence" value="ECO:0007669"/>
    <property type="project" value="TreeGrafter"/>
</dbReference>
<dbReference type="PANTHER" id="PTHR48104">
    <property type="entry name" value="METACASPASE-4"/>
    <property type="match status" value="1"/>
</dbReference>
<sequence>MTGNKRAVLCGVSYSRRRYRLKGTVNDVVNMNSLLVDNFAFPIQSIRVLTEEQKDPNLIPTRRNIVESLKWLVKDCQLGDSLVFYFSGHGMQQPADDKEDEIDGLDETICPVDFIREGMITDNEINSTIVEPLKNGVKLHAIIDACHSGTSLDLMHVYKKDNGSWKWMNNNPPGTEPVTKRTNGGTAICFSACEDSQLAADTAAFGGKEMNGVMTYLLAKIIREHSGITYASLLEKLHEDIAKIQRNKHFSGFLKRIFHRTIDQHNQDNTTAKYTSTKQELVSEELQSFTYANPVLKDGGDGKHNEKTLINNLPSNLSGNGNGSVFISVYNYNLSMHYPPTTYGTPVLSYYPPLRPPSAFGNKRAVLFGISYADTAAPRKLKGSVNKAKLMKQFLIDKLGFPSNSIYMLTDDSEEKNTIPTKSNMRTAMRWLVEGSKPGDSLVFYFCGHGSRVKDRNMDEVDGYDEAICPVDYEHEGMILDDEISATIVRPLPHGAKLHAFVDASFSGTVLDLPFLCKMNRIGSFGWKDHRQRRAGYKGTSGGLAVCISACDDKDGKAASKSALTYSFLQVMQDVPKLTYGRLLNAMLFTIQWAKAGKIELKGQDLARITRQQYAQEPQLSSSEKFDISTKLFII</sequence>
<evidence type="ECO:0000313" key="4">
    <source>
        <dbReference type="Proteomes" id="UP000242715"/>
    </source>
</evidence>
<evidence type="ECO:0000259" key="2">
    <source>
        <dbReference type="Pfam" id="PF00656"/>
    </source>
</evidence>
<dbReference type="SUPFAM" id="SSF52129">
    <property type="entry name" value="Caspase-like"/>
    <property type="match status" value="2"/>
</dbReference>
<organism evidence="3 4">
    <name type="scientific">Trifolium subterraneum</name>
    <name type="common">Subterranean clover</name>
    <dbReference type="NCBI Taxonomy" id="3900"/>
    <lineage>
        <taxon>Eukaryota</taxon>
        <taxon>Viridiplantae</taxon>
        <taxon>Streptophyta</taxon>
        <taxon>Embryophyta</taxon>
        <taxon>Tracheophyta</taxon>
        <taxon>Spermatophyta</taxon>
        <taxon>Magnoliopsida</taxon>
        <taxon>eudicotyledons</taxon>
        <taxon>Gunneridae</taxon>
        <taxon>Pentapetalae</taxon>
        <taxon>rosids</taxon>
        <taxon>fabids</taxon>
        <taxon>Fabales</taxon>
        <taxon>Fabaceae</taxon>
        <taxon>Papilionoideae</taxon>
        <taxon>50 kb inversion clade</taxon>
        <taxon>NPAAA clade</taxon>
        <taxon>Hologalegina</taxon>
        <taxon>IRL clade</taxon>
        <taxon>Trifolieae</taxon>
        <taxon>Trifolium</taxon>
    </lineage>
</organism>
<proteinExistence type="inferred from homology"/>
<evidence type="ECO:0000256" key="1">
    <source>
        <dbReference type="ARBA" id="ARBA00009005"/>
    </source>
</evidence>
<dbReference type="GO" id="GO:0006508">
    <property type="term" value="P:proteolysis"/>
    <property type="evidence" value="ECO:0007669"/>
    <property type="project" value="InterPro"/>
</dbReference>
<protein>
    <recommendedName>
        <fullName evidence="2">Peptidase C14 caspase domain-containing protein</fullName>
    </recommendedName>
</protein>
<dbReference type="Gene3D" id="3.40.50.12660">
    <property type="match status" value="2"/>
</dbReference>